<gene>
    <name evidence="1" type="ORF">C5Y93_20245</name>
</gene>
<sequence>MLNSELRTLQTYVAECASRNLIQWWFESRGTPARESLNRAMFDARTHGLRPLASPAVRRAVWQCALQHESIHAMIAQSAGLASACQPLVPGDRIRLRNSLPILDGAGKIIRVHRGGETWRVVGRDGERSVWLEQPDGCRQVWDDDREILAQFEKLAG</sequence>
<proteinExistence type="predicted"/>
<dbReference type="EMBL" id="PUHZ01000020">
    <property type="protein sequence ID" value="PQO44294.1"/>
    <property type="molecule type" value="Genomic_DNA"/>
</dbReference>
<reference evidence="1 2" key="1">
    <citation type="submission" date="2018-02" db="EMBL/GenBank/DDBJ databases">
        <title>Comparative genomes isolates from brazilian mangrove.</title>
        <authorList>
            <person name="Araujo J.E."/>
            <person name="Taketani R.G."/>
            <person name="Silva M.C.P."/>
            <person name="Loureco M.V."/>
            <person name="Andreote F.D."/>
        </authorList>
    </citation>
    <scope>NUCLEOTIDE SEQUENCE [LARGE SCALE GENOMIC DNA]</scope>
    <source>
        <strain evidence="1 2">Nap-Phe MGV</strain>
    </source>
</reference>
<dbReference type="Proteomes" id="UP000237819">
    <property type="component" value="Unassembled WGS sequence"/>
</dbReference>
<dbReference type="AlphaFoldDB" id="A0A2S8GJT6"/>
<evidence type="ECO:0000313" key="1">
    <source>
        <dbReference type="EMBL" id="PQO44294.1"/>
    </source>
</evidence>
<evidence type="ECO:0000313" key="2">
    <source>
        <dbReference type="Proteomes" id="UP000237819"/>
    </source>
</evidence>
<comment type="caution">
    <text evidence="1">The sequence shown here is derived from an EMBL/GenBank/DDBJ whole genome shotgun (WGS) entry which is preliminary data.</text>
</comment>
<dbReference type="RefSeq" id="WP_105337263.1">
    <property type="nucleotide sequence ID" value="NZ_PUHZ01000020.1"/>
</dbReference>
<name>A0A2S8GJT6_9BACT</name>
<organism evidence="1 2">
    <name type="scientific">Blastopirellula marina</name>
    <dbReference type="NCBI Taxonomy" id="124"/>
    <lineage>
        <taxon>Bacteria</taxon>
        <taxon>Pseudomonadati</taxon>
        <taxon>Planctomycetota</taxon>
        <taxon>Planctomycetia</taxon>
        <taxon>Pirellulales</taxon>
        <taxon>Pirellulaceae</taxon>
        <taxon>Blastopirellula</taxon>
    </lineage>
</organism>
<protein>
    <submittedName>
        <fullName evidence="1">Uncharacterized protein</fullName>
    </submittedName>
</protein>
<accession>A0A2S8GJT6</accession>
<dbReference type="OrthoDB" id="269758at2"/>